<organism evidence="2 3">
    <name type="scientific">Saccharomonospora viridis</name>
    <dbReference type="NCBI Taxonomy" id="1852"/>
    <lineage>
        <taxon>Bacteria</taxon>
        <taxon>Bacillati</taxon>
        <taxon>Actinomycetota</taxon>
        <taxon>Actinomycetes</taxon>
        <taxon>Pseudonocardiales</taxon>
        <taxon>Pseudonocardiaceae</taxon>
        <taxon>Saccharomonospora</taxon>
    </lineage>
</organism>
<evidence type="ECO:0000256" key="1">
    <source>
        <dbReference type="SAM" id="MobiDB-lite"/>
    </source>
</evidence>
<dbReference type="EMBL" id="JRZE01000006">
    <property type="protein sequence ID" value="KHF42921.1"/>
    <property type="molecule type" value="Genomic_DNA"/>
</dbReference>
<dbReference type="Proteomes" id="UP000030848">
    <property type="component" value="Unassembled WGS sequence"/>
</dbReference>
<evidence type="ECO:0000313" key="3">
    <source>
        <dbReference type="Proteomes" id="UP000030848"/>
    </source>
</evidence>
<accession>A0A837D8L8</accession>
<gene>
    <name evidence="2" type="ORF">MINT15_31230</name>
</gene>
<feature type="region of interest" description="Disordered" evidence="1">
    <location>
        <begin position="1"/>
        <end position="39"/>
    </location>
</feature>
<reference evidence="2 3" key="1">
    <citation type="submission" date="2014-10" db="EMBL/GenBank/DDBJ databases">
        <title>Genome sequence of Micropolyspora internatus JCM3315.</title>
        <authorList>
            <person name="Shin S.-K."/>
            <person name="Yi H."/>
        </authorList>
    </citation>
    <scope>NUCLEOTIDE SEQUENCE [LARGE SCALE GENOMIC DNA]</scope>
    <source>
        <strain evidence="2 3">JCM 3315</strain>
    </source>
</reference>
<comment type="caution">
    <text evidence="2">The sequence shown here is derived from an EMBL/GenBank/DDBJ whole genome shotgun (WGS) entry which is preliminary data.</text>
</comment>
<evidence type="ECO:0000313" key="2">
    <source>
        <dbReference type="EMBL" id="KHF42921.1"/>
    </source>
</evidence>
<feature type="compositionally biased region" description="Basic and acidic residues" evidence="1">
    <location>
        <begin position="26"/>
        <end position="39"/>
    </location>
</feature>
<name>A0A837D8L8_9PSEU</name>
<sequence>MWNSGRDEVVTGDEIGAAHHLLPELSEGRPPRPRAESIR</sequence>
<proteinExistence type="predicted"/>
<protein>
    <submittedName>
        <fullName evidence="2">Uncharacterized protein</fullName>
    </submittedName>
</protein>
<dbReference type="AlphaFoldDB" id="A0A837D8L8"/>